<organism evidence="1 2">
    <name type="scientific">Malassezia yamatoensis</name>
    <dbReference type="NCBI Taxonomy" id="253288"/>
    <lineage>
        <taxon>Eukaryota</taxon>
        <taxon>Fungi</taxon>
        <taxon>Dikarya</taxon>
        <taxon>Basidiomycota</taxon>
        <taxon>Ustilaginomycotina</taxon>
        <taxon>Malasseziomycetes</taxon>
        <taxon>Malasseziales</taxon>
        <taxon>Malasseziaceae</taxon>
        <taxon>Malassezia</taxon>
    </lineage>
</organism>
<dbReference type="SUPFAM" id="SSF56784">
    <property type="entry name" value="HAD-like"/>
    <property type="match status" value="1"/>
</dbReference>
<dbReference type="EMBL" id="CP119943">
    <property type="protein sequence ID" value="WFC98107.1"/>
    <property type="molecule type" value="Genomic_DNA"/>
</dbReference>
<reference evidence="1 2" key="1">
    <citation type="submission" date="2023-03" db="EMBL/GenBank/DDBJ databases">
        <title>Mating type loci evolution in Malassezia.</title>
        <authorList>
            <person name="Coelho M.A."/>
        </authorList>
    </citation>
    <scope>NUCLEOTIDE SEQUENCE [LARGE SCALE GENOMIC DNA]</scope>
    <source>
        <strain evidence="1 2">CBS 9725</strain>
    </source>
</reference>
<accession>A0AAJ5YUY9</accession>
<gene>
    <name evidence="1" type="ORF">MYAM1_000829</name>
</gene>
<dbReference type="Gene3D" id="3.40.50.1000">
    <property type="entry name" value="HAD superfamily/HAD-like"/>
    <property type="match status" value="1"/>
</dbReference>
<protein>
    <submittedName>
        <fullName evidence="1">Uncharacterized protein</fullName>
    </submittedName>
</protein>
<evidence type="ECO:0000313" key="1">
    <source>
        <dbReference type="EMBL" id="WFC98107.1"/>
    </source>
</evidence>
<sequence>MNEIMDGGLFKGTKRSNRSSRAKEVVFRNGWQDFQEFLQSCEQRNPFTIAIHILSVNWSRRFILDALLAAEGKQHSKTDHTDLDRAGVTEIHANEIELMDDTENSTGRIIGPYPDGRLLLTGEDKRQVLRSILGDYPIRPFILYVGDSMHDLACMLEADVGIVMGQNASLKAKLQGIKSAVNLVPASEWHIALSVNLALSPNLVQVDNWLEVISIIQALHKHGYI</sequence>
<dbReference type="PANTHER" id="PTHR28181:SF1">
    <property type="entry name" value="COLD TOLERANCE PROTEIN 1"/>
    <property type="match status" value="1"/>
</dbReference>
<evidence type="ECO:0000313" key="2">
    <source>
        <dbReference type="Proteomes" id="UP001219567"/>
    </source>
</evidence>
<proteinExistence type="predicted"/>
<dbReference type="InterPro" id="IPR023214">
    <property type="entry name" value="HAD_sf"/>
</dbReference>
<dbReference type="InterPro" id="IPR036412">
    <property type="entry name" value="HAD-like_sf"/>
</dbReference>
<dbReference type="Proteomes" id="UP001219567">
    <property type="component" value="Chromosome 1"/>
</dbReference>
<dbReference type="PANTHER" id="PTHR28181">
    <property type="entry name" value="UPF0655 PROTEIN YCR015C"/>
    <property type="match status" value="1"/>
</dbReference>
<dbReference type="AlphaFoldDB" id="A0AAJ5YUY9"/>
<keyword evidence="2" id="KW-1185">Reference proteome</keyword>
<name>A0AAJ5YUY9_9BASI</name>
<dbReference type="InterPro" id="IPR050849">
    <property type="entry name" value="HAD-like_hydrolase_phosphatase"/>
</dbReference>